<evidence type="ECO:0000313" key="3">
    <source>
        <dbReference type="Proteomes" id="UP001061862"/>
    </source>
</evidence>
<dbReference type="Gene3D" id="2.10.70.10">
    <property type="entry name" value="Complement Module, domain 1"/>
    <property type="match status" value="1"/>
</dbReference>
<evidence type="ECO:0000313" key="2">
    <source>
        <dbReference type="EMBL" id="UXN71899.1"/>
    </source>
</evidence>
<accession>A0ABY6CI38</accession>
<name>A0ABY6CI38_9HYPH</name>
<dbReference type="EMBL" id="CP104965">
    <property type="protein sequence ID" value="UXN71899.1"/>
    <property type="molecule type" value="Genomic_DNA"/>
</dbReference>
<feature type="region of interest" description="Disordered" evidence="1">
    <location>
        <begin position="1"/>
        <end position="21"/>
    </location>
</feature>
<protein>
    <submittedName>
        <fullName evidence="2">Hemin uptake protein HemP</fullName>
    </submittedName>
</protein>
<dbReference type="Proteomes" id="UP001061862">
    <property type="component" value="Chromosome"/>
</dbReference>
<dbReference type="Pfam" id="PF10636">
    <property type="entry name" value="hemP"/>
    <property type="match status" value="1"/>
</dbReference>
<dbReference type="RefSeq" id="WP_113121223.1">
    <property type="nucleotide sequence ID" value="NZ_CP104965.1"/>
</dbReference>
<sequence>MQRSDQSPPGKPANAVPQGTRTVTTAELFGGGDEIVLLHNGVPYRLRITRQDKLILTK</sequence>
<organism evidence="2 3">
    <name type="scientific">Devosia neptuniae</name>
    <dbReference type="NCBI Taxonomy" id="191302"/>
    <lineage>
        <taxon>Bacteria</taxon>
        <taxon>Pseudomonadati</taxon>
        <taxon>Pseudomonadota</taxon>
        <taxon>Alphaproteobacteria</taxon>
        <taxon>Hyphomicrobiales</taxon>
        <taxon>Devosiaceae</taxon>
        <taxon>Devosia</taxon>
    </lineage>
</organism>
<dbReference type="InterPro" id="IPR019600">
    <property type="entry name" value="Hemin_uptake_protein_HemP"/>
</dbReference>
<keyword evidence="3" id="KW-1185">Reference proteome</keyword>
<gene>
    <name evidence="2" type="ORF">N8A98_12275</name>
</gene>
<proteinExistence type="predicted"/>
<evidence type="ECO:0000256" key="1">
    <source>
        <dbReference type="SAM" id="MobiDB-lite"/>
    </source>
</evidence>
<reference evidence="2 3" key="1">
    <citation type="submission" date="2022-09" db="EMBL/GenBank/DDBJ databases">
        <title>Interaction between co-microsymbionts with complementary sets of symbiotic genes in legume-rhizobium systems.</title>
        <authorList>
            <person name="Safronova V."/>
            <person name="Sazanova A."/>
            <person name="Afonin A."/>
            <person name="Chirak E."/>
        </authorList>
    </citation>
    <scope>NUCLEOTIDE SEQUENCE [LARGE SCALE GENOMIC DNA]</scope>
    <source>
        <strain evidence="2 3">A18/4-1</strain>
    </source>
</reference>